<evidence type="ECO:0000259" key="1">
    <source>
        <dbReference type="Pfam" id="PF04326"/>
    </source>
</evidence>
<gene>
    <name evidence="2" type="ordered locus">Belba_3062</name>
</gene>
<dbReference type="AlphaFoldDB" id="I3Z8L1"/>
<protein>
    <submittedName>
        <fullName evidence="2">Putative transcriptional regulator with HTH domain</fullName>
    </submittedName>
</protein>
<sequence>MFLPQKNNELIKDLLEKEESNQLDFKQNISNLEKIAKTLVAFANTQGGEIAIGISDQKKIIGIDPEEEYFMIKKSAENYCDPPISFDCNVIEIDYLNDEKLDEELYVLIITVPKSKEEHHVIYKDQRKVKYHRIEDKNIPESDSNLPSHD</sequence>
<dbReference type="STRING" id="866536.Belba_3062"/>
<dbReference type="PANTHER" id="PTHR30595">
    <property type="entry name" value="GLPR-RELATED TRANSCRIPTIONAL REPRESSOR"/>
    <property type="match status" value="1"/>
</dbReference>
<evidence type="ECO:0000313" key="2">
    <source>
        <dbReference type="EMBL" id="AFL85579.1"/>
    </source>
</evidence>
<name>I3Z8L1_BELBD</name>
<dbReference type="InterPro" id="IPR007421">
    <property type="entry name" value="Schlafen_AlbA_2_dom"/>
</dbReference>
<reference evidence="3" key="1">
    <citation type="submission" date="2012-06" db="EMBL/GenBank/DDBJ databases">
        <title>The complete genome of Belliella baltica DSM 15883.</title>
        <authorList>
            <person name="Lucas S."/>
            <person name="Copeland A."/>
            <person name="Lapidus A."/>
            <person name="Goodwin L."/>
            <person name="Pitluck S."/>
            <person name="Peters L."/>
            <person name="Mikhailova N."/>
            <person name="Davenport K."/>
            <person name="Kyrpides N."/>
            <person name="Mavromatis K."/>
            <person name="Pagani I."/>
            <person name="Ivanova N."/>
            <person name="Ovchinnikova G."/>
            <person name="Zeytun A."/>
            <person name="Detter J.C."/>
            <person name="Han C."/>
            <person name="Land M."/>
            <person name="Hauser L."/>
            <person name="Markowitz V."/>
            <person name="Cheng J.-F."/>
            <person name="Hugenholtz P."/>
            <person name="Woyke T."/>
            <person name="Wu D."/>
            <person name="Tindall B."/>
            <person name="Pomrenke H."/>
            <person name="Brambilla E."/>
            <person name="Klenk H.-P."/>
            <person name="Eisen J.A."/>
        </authorList>
    </citation>
    <scope>NUCLEOTIDE SEQUENCE [LARGE SCALE GENOMIC DNA]</scope>
    <source>
        <strain evidence="3">DSM 15883 / CIP 108006 / LMG 21964 / BA134</strain>
    </source>
</reference>
<dbReference type="Gene3D" id="3.30.950.30">
    <property type="entry name" value="Schlafen, AAA domain"/>
    <property type="match status" value="1"/>
</dbReference>
<feature type="domain" description="Schlafen AlbA-2" evidence="1">
    <location>
        <begin position="19"/>
        <end position="139"/>
    </location>
</feature>
<evidence type="ECO:0000313" key="3">
    <source>
        <dbReference type="Proteomes" id="UP000006050"/>
    </source>
</evidence>
<keyword evidence="3" id="KW-1185">Reference proteome</keyword>
<dbReference type="PATRIC" id="fig|866536.3.peg.3164"/>
<dbReference type="InterPro" id="IPR038461">
    <property type="entry name" value="Schlafen_AlbA_2_dom_sf"/>
</dbReference>
<dbReference type="EMBL" id="CP003281">
    <property type="protein sequence ID" value="AFL85579.1"/>
    <property type="molecule type" value="Genomic_DNA"/>
</dbReference>
<organism evidence="2 3">
    <name type="scientific">Belliella baltica (strain DSM 15883 / CIP 108006 / LMG 21964 / BA134)</name>
    <dbReference type="NCBI Taxonomy" id="866536"/>
    <lineage>
        <taxon>Bacteria</taxon>
        <taxon>Pseudomonadati</taxon>
        <taxon>Bacteroidota</taxon>
        <taxon>Cytophagia</taxon>
        <taxon>Cytophagales</taxon>
        <taxon>Cyclobacteriaceae</taxon>
        <taxon>Belliella</taxon>
    </lineage>
</organism>
<dbReference type="eggNOG" id="COG2865">
    <property type="taxonomic scope" value="Bacteria"/>
</dbReference>
<dbReference type="RefSeq" id="WP_014773525.1">
    <property type="nucleotide sequence ID" value="NC_018010.1"/>
</dbReference>
<dbReference type="Proteomes" id="UP000006050">
    <property type="component" value="Chromosome"/>
</dbReference>
<dbReference type="HOGENOM" id="CLU_1782776_0_0_10"/>
<dbReference type="PANTHER" id="PTHR30595:SF6">
    <property type="entry name" value="SCHLAFEN ALBA-2 DOMAIN-CONTAINING PROTEIN"/>
    <property type="match status" value="1"/>
</dbReference>
<accession>I3Z8L1</accession>
<dbReference type="KEGG" id="bbd:Belba_3062"/>
<dbReference type="Pfam" id="PF04326">
    <property type="entry name" value="SLFN_AlbA_2"/>
    <property type="match status" value="1"/>
</dbReference>
<proteinExistence type="predicted"/>
<dbReference type="OrthoDB" id="9810282at2"/>